<dbReference type="Proteomes" id="UP001227268">
    <property type="component" value="Unassembled WGS sequence"/>
</dbReference>
<dbReference type="EMBL" id="JASBWT010000055">
    <property type="protein sequence ID" value="KAJ9091355.1"/>
    <property type="molecule type" value="Genomic_DNA"/>
</dbReference>
<organism evidence="1 2">
    <name type="scientific">Naganishia friedmannii</name>
    <dbReference type="NCBI Taxonomy" id="89922"/>
    <lineage>
        <taxon>Eukaryota</taxon>
        <taxon>Fungi</taxon>
        <taxon>Dikarya</taxon>
        <taxon>Basidiomycota</taxon>
        <taxon>Agaricomycotina</taxon>
        <taxon>Tremellomycetes</taxon>
        <taxon>Filobasidiales</taxon>
        <taxon>Filobasidiaceae</taxon>
        <taxon>Naganishia</taxon>
    </lineage>
</organism>
<reference evidence="1" key="1">
    <citation type="submission" date="2023-04" db="EMBL/GenBank/DDBJ databases">
        <title>Draft Genome sequencing of Naganishia species isolated from polar environments using Oxford Nanopore Technology.</title>
        <authorList>
            <person name="Leo P."/>
            <person name="Venkateswaran K."/>
        </authorList>
    </citation>
    <scope>NUCLEOTIDE SEQUENCE</scope>
    <source>
        <strain evidence="1">MNA-CCFEE 5423</strain>
    </source>
</reference>
<comment type="caution">
    <text evidence="1">The sequence shown here is derived from an EMBL/GenBank/DDBJ whole genome shotgun (WGS) entry which is preliminary data.</text>
</comment>
<keyword evidence="2" id="KW-1185">Reference proteome</keyword>
<evidence type="ECO:0000313" key="2">
    <source>
        <dbReference type="Proteomes" id="UP001227268"/>
    </source>
</evidence>
<proteinExistence type="predicted"/>
<name>A0ACC2UWU1_9TREE</name>
<gene>
    <name evidence="1" type="ORF">QFC21_007250</name>
</gene>
<evidence type="ECO:0000313" key="1">
    <source>
        <dbReference type="EMBL" id="KAJ9091355.1"/>
    </source>
</evidence>
<accession>A0ACC2UWU1</accession>
<protein>
    <submittedName>
        <fullName evidence="1">Uncharacterized protein</fullName>
    </submittedName>
</protein>
<sequence>MDLSTDHSVPFSSVPIGPTDILSMGGTSHPHFKSVVPATSSVAPETHYKEPDHVAGFSNDATQYTYSISEAANHNVPASVDQEILDLPVLGPDERIRGDGGVALTPEEHLRRLMAKYAKEPQTGGKQDKGPDVHESQPNIKAEVGDDPV</sequence>